<evidence type="ECO:0000259" key="1">
    <source>
        <dbReference type="PROSITE" id="PS50878"/>
    </source>
</evidence>
<evidence type="ECO:0000313" key="3">
    <source>
        <dbReference type="Proteomes" id="UP001417504"/>
    </source>
</evidence>
<dbReference type="SUPFAM" id="SSF56672">
    <property type="entry name" value="DNA/RNA polymerases"/>
    <property type="match status" value="1"/>
</dbReference>
<dbReference type="Pfam" id="PF00078">
    <property type="entry name" value="RVT_1"/>
    <property type="match status" value="1"/>
</dbReference>
<dbReference type="InterPro" id="IPR052343">
    <property type="entry name" value="Retrotransposon-Effector_Assoc"/>
</dbReference>
<comment type="caution">
    <text evidence="2">The sequence shown here is derived from an EMBL/GenBank/DDBJ whole genome shotgun (WGS) entry which is preliminary data.</text>
</comment>
<dbReference type="AlphaFoldDB" id="A0AAP0JRV3"/>
<dbReference type="InterPro" id="IPR000477">
    <property type="entry name" value="RT_dom"/>
</dbReference>
<dbReference type="PROSITE" id="PS50878">
    <property type="entry name" value="RT_POL"/>
    <property type="match status" value="1"/>
</dbReference>
<sequence>MTTGLLISKNMKETFICLILKGAQSGRVEDFRPISLVTSMYKLLAKVLATGLREVLQTCVVEEQNAFVLGRQMLDSNLIASEEMEFATKKNMRGFVLKLDFAKAYDRVDWAFLNSVLSRKGFGERWRKWIHGCVSTANYKVLINGCPERKFDGKRGLRQGDPLSPFLFILVADVLGRMIGSAQEP</sequence>
<evidence type="ECO:0000313" key="2">
    <source>
        <dbReference type="EMBL" id="KAK9138213.1"/>
    </source>
</evidence>
<dbReference type="PANTHER" id="PTHR46890:SF48">
    <property type="entry name" value="RNA-DIRECTED DNA POLYMERASE"/>
    <property type="match status" value="1"/>
</dbReference>
<dbReference type="CDD" id="cd01650">
    <property type="entry name" value="RT_nLTR_like"/>
    <property type="match status" value="1"/>
</dbReference>
<keyword evidence="3" id="KW-1185">Reference proteome</keyword>
<gene>
    <name evidence="2" type="ORF">Sjap_008807</name>
</gene>
<dbReference type="EMBL" id="JBBNAE010000003">
    <property type="protein sequence ID" value="KAK9138213.1"/>
    <property type="molecule type" value="Genomic_DNA"/>
</dbReference>
<dbReference type="Proteomes" id="UP001417504">
    <property type="component" value="Unassembled WGS sequence"/>
</dbReference>
<reference evidence="2 3" key="1">
    <citation type="submission" date="2024-01" db="EMBL/GenBank/DDBJ databases">
        <title>Genome assemblies of Stephania.</title>
        <authorList>
            <person name="Yang L."/>
        </authorList>
    </citation>
    <scope>NUCLEOTIDE SEQUENCE [LARGE SCALE GENOMIC DNA]</scope>
    <source>
        <strain evidence="2">QJT</strain>
        <tissue evidence="2">Leaf</tissue>
    </source>
</reference>
<organism evidence="2 3">
    <name type="scientific">Stephania japonica</name>
    <dbReference type="NCBI Taxonomy" id="461633"/>
    <lineage>
        <taxon>Eukaryota</taxon>
        <taxon>Viridiplantae</taxon>
        <taxon>Streptophyta</taxon>
        <taxon>Embryophyta</taxon>
        <taxon>Tracheophyta</taxon>
        <taxon>Spermatophyta</taxon>
        <taxon>Magnoliopsida</taxon>
        <taxon>Ranunculales</taxon>
        <taxon>Menispermaceae</taxon>
        <taxon>Menispermoideae</taxon>
        <taxon>Cissampelideae</taxon>
        <taxon>Stephania</taxon>
    </lineage>
</organism>
<proteinExistence type="predicted"/>
<protein>
    <recommendedName>
        <fullName evidence="1">Reverse transcriptase domain-containing protein</fullName>
    </recommendedName>
</protein>
<dbReference type="InterPro" id="IPR043502">
    <property type="entry name" value="DNA/RNA_pol_sf"/>
</dbReference>
<feature type="domain" description="Reverse transcriptase" evidence="1">
    <location>
        <begin position="25"/>
        <end position="185"/>
    </location>
</feature>
<accession>A0AAP0JRV3</accession>
<name>A0AAP0JRV3_9MAGN</name>
<dbReference type="PANTHER" id="PTHR46890">
    <property type="entry name" value="NON-LTR RETROLELEMENT REVERSE TRANSCRIPTASE-LIKE PROTEIN-RELATED"/>
    <property type="match status" value="1"/>
</dbReference>